<feature type="compositionally biased region" description="Acidic residues" evidence="10">
    <location>
        <begin position="462"/>
        <end position="476"/>
    </location>
</feature>
<evidence type="ECO:0000256" key="9">
    <source>
        <dbReference type="PROSITE-ProRule" id="PRU01016"/>
    </source>
</evidence>
<comment type="similarity">
    <text evidence="9">Belongs to the class I-like SAM-binding methyltransferase superfamily. C5-methyltransferase family.</text>
</comment>
<dbReference type="InterPro" id="IPR023779">
    <property type="entry name" value="Chromodomain_CS"/>
</dbReference>
<dbReference type="GO" id="GO:0003677">
    <property type="term" value="F:DNA binding"/>
    <property type="evidence" value="ECO:0000318"/>
    <property type="project" value="GO_Central"/>
</dbReference>
<evidence type="ECO:0000313" key="13">
    <source>
        <dbReference type="EMBL" id="KAJ0200412.1"/>
    </source>
</evidence>
<evidence type="ECO:0000256" key="4">
    <source>
        <dbReference type="ARBA" id="ARBA00022679"/>
    </source>
</evidence>
<dbReference type="GO" id="GO:0009294">
    <property type="term" value="P:DNA-mediated transformation"/>
    <property type="evidence" value="ECO:0007669"/>
    <property type="project" value="EnsemblPlants"/>
</dbReference>
<dbReference type="InterPro" id="IPR023780">
    <property type="entry name" value="Chromo_domain"/>
</dbReference>
<protein>
    <recommendedName>
        <fullName evidence="2">DNA (cytosine-5-)-methyltransferase</fullName>
        <ecNumber evidence="2">2.1.1.37</ecNumber>
    </recommendedName>
</protein>
<dbReference type="InterPro" id="IPR001025">
    <property type="entry name" value="BAH_dom"/>
</dbReference>
<dbReference type="InterPro" id="IPR018117">
    <property type="entry name" value="C5_DNA_meth_AS"/>
</dbReference>
<dbReference type="Gene3D" id="2.30.30.490">
    <property type="match status" value="1"/>
</dbReference>
<dbReference type="SMART" id="SM00298">
    <property type="entry name" value="CHROMO"/>
    <property type="match status" value="1"/>
</dbReference>
<evidence type="ECO:0000256" key="6">
    <source>
        <dbReference type="ARBA" id="ARBA00023125"/>
    </source>
</evidence>
<gene>
    <name evidence="13" type="ORF">LSAT_V11C600312750</name>
</gene>
<dbReference type="GO" id="GO:0003682">
    <property type="term" value="F:chromatin binding"/>
    <property type="evidence" value="ECO:0007669"/>
    <property type="project" value="InterPro"/>
</dbReference>
<dbReference type="AlphaFoldDB" id="A0A9R1V8K9"/>
<comment type="catalytic activity">
    <reaction evidence="8">
        <text>a 2'-deoxycytidine in DNA + S-adenosyl-L-methionine = a 5-methyl-2'-deoxycytidine in DNA + S-adenosyl-L-homocysteine + H(+)</text>
        <dbReference type="Rhea" id="RHEA:13681"/>
        <dbReference type="Rhea" id="RHEA-COMP:11369"/>
        <dbReference type="Rhea" id="RHEA-COMP:11370"/>
        <dbReference type="ChEBI" id="CHEBI:15378"/>
        <dbReference type="ChEBI" id="CHEBI:57856"/>
        <dbReference type="ChEBI" id="CHEBI:59789"/>
        <dbReference type="ChEBI" id="CHEBI:85452"/>
        <dbReference type="ChEBI" id="CHEBI:85454"/>
        <dbReference type="EC" id="2.1.1.37"/>
    </reaction>
</comment>
<dbReference type="FunFam" id="2.30.30.490:FF:000011">
    <property type="entry name" value="DNA (cytosine-5)-methyltransferase 1"/>
    <property type="match status" value="1"/>
</dbReference>
<keyword evidence="7" id="KW-0539">Nucleus</keyword>
<evidence type="ECO:0000256" key="1">
    <source>
        <dbReference type="ARBA" id="ARBA00004123"/>
    </source>
</evidence>
<dbReference type="Gene3D" id="3.40.50.150">
    <property type="entry name" value="Vaccinia Virus protein VP39"/>
    <property type="match status" value="1"/>
</dbReference>
<sequence length="935" mass="104172">MIFSRSFENPKYFEKPAEVSSFSFFTFCNSNDTLTPPRSTITHREGEQMAKGVKRGVKQSEEAIDSSIPSSDSKQSSRSKKSKTSPSAAAADDDTRLIGKPITTDEAIDSSVPSSDSKPSSCSKKPKTTRVAAADDDTRFIGKPVPADQAREKWPHRYESKSRVKVIAPSNGEADGKEIIQAKCHYTKAVIDGVTFDLYDDAFVKVSLLLSIQSAEEGHPDFIARIVEMFETVDKKLYCSAQWFFRAEDTVIKSQAHLIDKRRVFYSEMKDDNPLDSILSKVKIVQLPPNVGFSEKKKALLSCDLYYDMQYSMPVTFTTLQKESSITKSDESSVISGDNSSNGVVEKKKNNKISKPTKIHESKECEMTLLDLYAGCGGMSTGLCYGTNISGVKLVTKWAVDINQHACESLKLNHNETHVRNEAAEDFLSLIKEWEKLCKDFHLLGSHRDENSQNTNMKSEESDSEENEEKPNPSDDEFEVGKLLAVCYGDPNKVNNKKLHFKVRWKGYGPSYDTWEPFDGLSNCMDSIKEFVSKGYQSRLLPLPGDADFICGGPPCQGISGHNRFRNYTDPLKDPKNHQLVVYMDIIDFLKPKFVLMENVCDIVKFADGILGFYAVGRLVSMNYQTRLGIMAAGSYGVPQCRLRVFLWGANTMMNLPQFPLPTHEVVGRGVVPVEFKDCIVGSDVDKSTKLEKSILLGDAISDLPEVTNYNGKDEMEYGGAPKTSYQKYIRMRKQALGKDSSKRKMLYDHRPLELNEDDYARVCQIPKIKGANFRNLPGVKVGTNNKVEWDLSVERVMLPSGKPLVPNYAMTFVGGTSKKPFGRLGMDDVVKTVVGRAEPHNQALLHPNQDRVLTIRENARLQGFPDHYKLSGPVKERYLQIGNAVAFSVSTALGYALGKAVKGVCGSQPLTLPVKFPDCLGQLSSVNQVSQESE</sequence>
<dbReference type="PANTHER" id="PTHR10629:SF42">
    <property type="entry name" value="DNA (CYTOSINE-5)-METHYLTRANSFERASE CMT1-RELATED"/>
    <property type="match status" value="1"/>
</dbReference>
<comment type="subcellular location">
    <subcellularLocation>
        <location evidence="1">Nucleus</location>
    </subcellularLocation>
</comment>
<dbReference type="EMBL" id="NBSK02000006">
    <property type="protein sequence ID" value="KAJ0200412.1"/>
    <property type="molecule type" value="Genomic_DNA"/>
</dbReference>
<keyword evidence="3 9" id="KW-0489">Methyltransferase</keyword>
<keyword evidence="4 9" id="KW-0808">Transferase</keyword>
<dbReference type="PROSITE" id="PS00598">
    <property type="entry name" value="CHROMO_1"/>
    <property type="match status" value="1"/>
</dbReference>
<evidence type="ECO:0000259" key="11">
    <source>
        <dbReference type="PROSITE" id="PS50013"/>
    </source>
</evidence>
<dbReference type="PROSITE" id="PS00094">
    <property type="entry name" value="C5_MTASE_1"/>
    <property type="match status" value="1"/>
</dbReference>
<dbReference type="GO" id="GO:0003886">
    <property type="term" value="F:DNA (cytosine-5-)-methyltransferase activity"/>
    <property type="evidence" value="ECO:0000318"/>
    <property type="project" value="GO_Central"/>
</dbReference>
<dbReference type="SUPFAM" id="SSF54160">
    <property type="entry name" value="Chromo domain-like"/>
    <property type="match status" value="1"/>
</dbReference>
<keyword evidence="6" id="KW-0238">DNA-binding</keyword>
<dbReference type="InterPro" id="IPR000953">
    <property type="entry name" value="Chromo/chromo_shadow_dom"/>
</dbReference>
<dbReference type="Pfam" id="PF00385">
    <property type="entry name" value="Chromo"/>
    <property type="match status" value="1"/>
</dbReference>
<evidence type="ECO:0000256" key="10">
    <source>
        <dbReference type="SAM" id="MobiDB-lite"/>
    </source>
</evidence>
<dbReference type="EC" id="2.1.1.37" evidence="2"/>
<dbReference type="PRINTS" id="PR00105">
    <property type="entry name" value="C5METTRFRASE"/>
</dbReference>
<accession>A0A9R1V8K9</accession>
<dbReference type="Proteomes" id="UP000235145">
    <property type="component" value="Unassembled WGS sequence"/>
</dbReference>
<feature type="active site" evidence="9">
    <location>
        <position position="556"/>
    </location>
</feature>
<evidence type="ECO:0000313" key="14">
    <source>
        <dbReference type="Proteomes" id="UP000235145"/>
    </source>
</evidence>
<dbReference type="GO" id="GO:0044027">
    <property type="term" value="P:negative regulation of gene expression via chromosomal CpG island methylation"/>
    <property type="evidence" value="ECO:0000318"/>
    <property type="project" value="GO_Central"/>
</dbReference>
<dbReference type="InterPro" id="IPR029063">
    <property type="entry name" value="SAM-dependent_MTases_sf"/>
</dbReference>
<evidence type="ECO:0000256" key="5">
    <source>
        <dbReference type="ARBA" id="ARBA00022691"/>
    </source>
</evidence>
<keyword evidence="5 9" id="KW-0949">S-adenosyl-L-methionine</keyword>
<feature type="region of interest" description="Disordered" evidence="10">
    <location>
        <begin position="449"/>
        <end position="476"/>
    </location>
</feature>
<dbReference type="Pfam" id="PF01426">
    <property type="entry name" value="BAH"/>
    <property type="match status" value="1"/>
</dbReference>
<dbReference type="GO" id="GO:0032259">
    <property type="term" value="P:methylation"/>
    <property type="evidence" value="ECO:0007669"/>
    <property type="project" value="UniProtKB-KW"/>
</dbReference>
<feature type="domain" description="BAH" evidence="12">
    <location>
        <begin position="202"/>
        <end position="318"/>
    </location>
</feature>
<dbReference type="FunFam" id="3.90.120.10:FF:000003">
    <property type="entry name" value="DNA (cytosine-5)-methyltransferase 1"/>
    <property type="match status" value="1"/>
</dbReference>
<dbReference type="GO" id="GO:0005634">
    <property type="term" value="C:nucleus"/>
    <property type="evidence" value="ECO:0000318"/>
    <property type="project" value="GO_Central"/>
</dbReference>
<feature type="compositionally biased region" description="Low complexity" evidence="10">
    <location>
        <begin position="65"/>
        <end position="76"/>
    </location>
</feature>
<evidence type="ECO:0000259" key="12">
    <source>
        <dbReference type="PROSITE" id="PS51038"/>
    </source>
</evidence>
<evidence type="ECO:0000256" key="3">
    <source>
        <dbReference type="ARBA" id="ARBA00022603"/>
    </source>
</evidence>
<evidence type="ECO:0000256" key="8">
    <source>
        <dbReference type="ARBA" id="ARBA00047422"/>
    </source>
</evidence>
<organism evidence="13 14">
    <name type="scientific">Lactuca sativa</name>
    <name type="common">Garden lettuce</name>
    <dbReference type="NCBI Taxonomy" id="4236"/>
    <lineage>
        <taxon>Eukaryota</taxon>
        <taxon>Viridiplantae</taxon>
        <taxon>Streptophyta</taxon>
        <taxon>Embryophyta</taxon>
        <taxon>Tracheophyta</taxon>
        <taxon>Spermatophyta</taxon>
        <taxon>Magnoliopsida</taxon>
        <taxon>eudicotyledons</taxon>
        <taxon>Gunneridae</taxon>
        <taxon>Pentapetalae</taxon>
        <taxon>asterids</taxon>
        <taxon>campanulids</taxon>
        <taxon>Asterales</taxon>
        <taxon>Asteraceae</taxon>
        <taxon>Cichorioideae</taxon>
        <taxon>Cichorieae</taxon>
        <taxon>Lactucinae</taxon>
        <taxon>Lactuca</taxon>
    </lineage>
</organism>
<dbReference type="PANTHER" id="PTHR10629">
    <property type="entry name" value="CYTOSINE-SPECIFIC METHYLTRANSFERASE"/>
    <property type="match status" value="1"/>
</dbReference>
<dbReference type="PROSITE" id="PS50013">
    <property type="entry name" value="CHROMO_2"/>
    <property type="match status" value="1"/>
</dbReference>
<dbReference type="InterPro" id="IPR001525">
    <property type="entry name" value="C5_MeTfrase"/>
</dbReference>
<evidence type="ECO:0000256" key="2">
    <source>
        <dbReference type="ARBA" id="ARBA00011975"/>
    </source>
</evidence>
<dbReference type="Gene3D" id="3.90.120.10">
    <property type="entry name" value="DNA Methylase, subunit A, domain 2"/>
    <property type="match status" value="2"/>
</dbReference>
<comment type="caution">
    <text evidence="13">The sequence shown here is derived from an EMBL/GenBank/DDBJ whole genome shotgun (WGS) entry which is preliminary data.</text>
</comment>
<dbReference type="InterPro" id="IPR016197">
    <property type="entry name" value="Chromo-like_dom_sf"/>
</dbReference>
<name>A0A9R1V8K9_LACSA</name>
<proteinExistence type="inferred from homology"/>
<evidence type="ECO:0000256" key="7">
    <source>
        <dbReference type="ARBA" id="ARBA00023242"/>
    </source>
</evidence>
<reference evidence="13 14" key="1">
    <citation type="journal article" date="2017" name="Nat. Commun.">
        <title>Genome assembly with in vitro proximity ligation data and whole-genome triplication in lettuce.</title>
        <authorList>
            <person name="Reyes-Chin-Wo S."/>
            <person name="Wang Z."/>
            <person name="Yang X."/>
            <person name="Kozik A."/>
            <person name="Arikit S."/>
            <person name="Song C."/>
            <person name="Xia L."/>
            <person name="Froenicke L."/>
            <person name="Lavelle D.O."/>
            <person name="Truco M.J."/>
            <person name="Xia R."/>
            <person name="Zhu S."/>
            <person name="Xu C."/>
            <person name="Xu H."/>
            <person name="Xu X."/>
            <person name="Cox K."/>
            <person name="Korf I."/>
            <person name="Meyers B.C."/>
            <person name="Michelmore R.W."/>
        </authorList>
    </citation>
    <scope>NUCLEOTIDE SEQUENCE [LARGE SCALE GENOMIC DNA]</scope>
    <source>
        <strain evidence="14">cv. Salinas</strain>
        <tissue evidence="13">Seedlings</tissue>
    </source>
</reference>
<dbReference type="CDD" id="cd18635">
    <property type="entry name" value="CD_CMT3_like"/>
    <property type="match status" value="1"/>
</dbReference>
<dbReference type="SMART" id="SM00439">
    <property type="entry name" value="BAH"/>
    <property type="match status" value="1"/>
</dbReference>
<feature type="domain" description="Chromo" evidence="11">
    <location>
        <begin position="478"/>
        <end position="531"/>
    </location>
</feature>
<dbReference type="PROSITE" id="PS51679">
    <property type="entry name" value="SAM_MT_C5"/>
    <property type="match status" value="1"/>
</dbReference>
<keyword evidence="14" id="KW-1185">Reference proteome</keyword>
<dbReference type="Pfam" id="PF00145">
    <property type="entry name" value="DNA_methylase"/>
    <property type="match status" value="1"/>
</dbReference>
<dbReference type="PROSITE" id="PS51038">
    <property type="entry name" value="BAH"/>
    <property type="match status" value="1"/>
</dbReference>
<dbReference type="SUPFAM" id="SSF53335">
    <property type="entry name" value="S-adenosyl-L-methionine-dependent methyltransferases"/>
    <property type="match status" value="1"/>
</dbReference>
<dbReference type="InterPro" id="IPR050390">
    <property type="entry name" value="C5-Methyltransferase"/>
</dbReference>
<dbReference type="InterPro" id="IPR043151">
    <property type="entry name" value="BAH_sf"/>
</dbReference>
<feature type="region of interest" description="Disordered" evidence="10">
    <location>
        <begin position="35"/>
        <end position="134"/>
    </location>
</feature>
<feature type="compositionally biased region" description="Low complexity" evidence="10">
    <location>
        <begin position="110"/>
        <end position="123"/>
    </location>
</feature>
<dbReference type="Gramene" id="rna-gnl|WGS:NBSK|LSAT_6X36561_mrna">
    <property type="protein sequence ID" value="cds-PLY90609.1"/>
    <property type="gene ID" value="gene-LSAT_6X36561"/>
</dbReference>